<evidence type="ECO:0000313" key="2">
    <source>
        <dbReference type="Proteomes" id="UP000799766"/>
    </source>
</evidence>
<name>A0A6A6NM41_9PEZI</name>
<evidence type="ECO:0000313" key="1">
    <source>
        <dbReference type="EMBL" id="KAF2452795.1"/>
    </source>
</evidence>
<sequence length="52" mass="5932">MRMDRWLRGGEGGMALAGERRVMGSGEGRGRRLHHSVAVTLSERRRWAGLRR</sequence>
<protein>
    <submittedName>
        <fullName evidence="1">Uncharacterized protein</fullName>
    </submittedName>
</protein>
<dbReference type="AlphaFoldDB" id="A0A6A6NM41"/>
<reference evidence="1" key="1">
    <citation type="journal article" date="2020" name="Stud. Mycol.">
        <title>101 Dothideomycetes genomes: a test case for predicting lifestyles and emergence of pathogens.</title>
        <authorList>
            <person name="Haridas S."/>
            <person name="Albert R."/>
            <person name="Binder M."/>
            <person name="Bloem J."/>
            <person name="Labutti K."/>
            <person name="Salamov A."/>
            <person name="Andreopoulos B."/>
            <person name="Baker S."/>
            <person name="Barry K."/>
            <person name="Bills G."/>
            <person name="Bluhm B."/>
            <person name="Cannon C."/>
            <person name="Castanera R."/>
            <person name="Culley D."/>
            <person name="Daum C."/>
            <person name="Ezra D."/>
            <person name="Gonzalez J."/>
            <person name="Henrissat B."/>
            <person name="Kuo A."/>
            <person name="Liang C."/>
            <person name="Lipzen A."/>
            <person name="Lutzoni F."/>
            <person name="Magnuson J."/>
            <person name="Mondo S."/>
            <person name="Nolan M."/>
            <person name="Ohm R."/>
            <person name="Pangilinan J."/>
            <person name="Park H.-J."/>
            <person name="Ramirez L."/>
            <person name="Alfaro M."/>
            <person name="Sun H."/>
            <person name="Tritt A."/>
            <person name="Yoshinaga Y."/>
            <person name="Zwiers L.-H."/>
            <person name="Turgeon B."/>
            <person name="Goodwin S."/>
            <person name="Spatafora J."/>
            <person name="Crous P."/>
            <person name="Grigoriev I."/>
        </authorList>
    </citation>
    <scope>NUCLEOTIDE SEQUENCE</scope>
    <source>
        <strain evidence="1">ATCC 16933</strain>
    </source>
</reference>
<accession>A0A6A6NM41</accession>
<keyword evidence="2" id="KW-1185">Reference proteome</keyword>
<dbReference type="Proteomes" id="UP000799766">
    <property type="component" value="Unassembled WGS sequence"/>
</dbReference>
<gene>
    <name evidence="1" type="ORF">BDY21DRAFT_357980</name>
</gene>
<organism evidence="1 2">
    <name type="scientific">Lineolata rhizophorae</name>
    <dbReference type="NCBI Taxonomy" id="578093"/>
    <lineage>
        <taxon>Eukaryota</taxon>
        <taxon>Fungi</taxon>
        <taxon>Dikarya</taxon>
        <taxon>Ascomycota</taxon>
        <taxon>Pezizomycotina</taxon>
        <taxon>Dothideomycetes</taxon>
        <taxon>Dothideomycetes incertae sedis</taxon>
        <taxon>Lineolatales</taxon>
        <taxon>Lineolataceae</taxon>
        <taxon>Lineolata</taxon>
    </lineage>
</organism>
<dbReference type="EMBL" id="MU001703">
    <property type="protein sequence ID" value="KAF2452795.1"/>
    <property type="molecule type" value="Genomic_DNA"/>
</dbReference>
<proteinExistence type="predicted"/>